<dbReference type="Proteomes" id="UP000694251">
    <property type="component" value="Chromosome 10"/>
</dbReference>
<dbReference type="EMBL" id="JAEFBJ010000010">
    <property type="protein sequence ID" value="KAG7563726.1"/>
    <property type="molecule type" value="Genomic_DNA"/>
</dbReference>
<reference evidence="1 2" key="1">
    <citation type="submission" date="2020-12" db="EMBL/GenBank/DDBJ databases">
        <title>Concerted genomic and epigenomic changes stabilize Arabidopsis allopolyploids.</title>
        <authorList>
            <person name="Chen Z."/>
        </authorList>
    </citation>
    <scope>NUCLEOTIDE SEQUENCE [LARGE SCALE GENOMIC DNA]</scope>
    <source>
        <strain evidence="1">As9502</strain>
        <tissue evidence="1">Leaf</tissue>
    </source>
</reference>
<sequence length="85" mass="9748">MMLREGTPFESKILGASLFPCFYVFRCLSLESGDVKNHIVTIEREKESGFLVMSRDAFAFGICPCYFFISRFLFFGSYGSLQCEE</sequence>
<keyword evidence="2" id="KW-1185">Reference proteome</keyword>
<organism evidence="1 2">
    <name type="scientific">Arabidopsis suecica</name>
    <name type="common">Swedish thale-cress</name>
    <name type="synonym">Cardaminopsis suecica</name>
    <dbReference type="NCBI Taxonomy" id="45249"/>
    <lineage>
        <taxon>Eukaryota</taxon>
        <taxon>Viridiplantae</taxon>
        <taxon>Streptophyta</taxon>
        <taxon>Embryophyta</taxon>
        <taxon>Tracheophyta</taxon>
        <taxon>Spermatophyta</taxon>
        <taxon>Magnoliopsida</taxon>
        <taxon>eudicotyledons</taxon>
        <taxon>Gunneridae</taxon>
        <taxon>Pentapetalae</taxon>
        <taxon>rosids</taxon>
        <taxon>malvids</taxon>
        <taxon>Brassicales</taxon>
        <taxon>Brassicaceae</taxon>
        <taxon>Camelineae</taxon>
        <taxon>Arabidopsis</taxon>
    </lineage>
</organism>
<name>A0A8T1ZW95_ARASU</name>
<proteinExistence type="predicted"/>
<accession>A0A8T1ZW95</accession>
<comment type="caution">
    <text evidence="1">The sequence shown here is derived from an EMBL/GenBank/DDBJ whole genome shotgun (WGS) entry which is preliminary data.</text>
</comment>
<evidence type="ECO:0000313" key="2">
    <source>
        <dbReference type="Proteomes" id="UP000694251"/>
    </source>
</evidence>
<evidence type="ECO:0000313" key="1">
    <source>
        <dbReference type="EMBL" id="KAG7563726.1"/>
    </source>
</evidence>
<protein>
    <submittedName>
        <fullName evidence="1">Uncharacterized protein</fullName>
    </submittedName>
</protein>
<gene>
    <name evidence="1" type="ORF">ISN44_As10g005030</name>
</gene>
<dbReference type="AlphaFoldDB" id="A0A8T1ZW95"/>